<feature type="compositionally biased region" description="Basic and acidic residues" evidence="1">
    <location>
        <begin position="79"/>
        <end position="89"/>
    </location>
</feature>
<evidence type="ECO:0000313" key="3">
    <source>
        <dbReference type="EMBL" id="PVD21530.1"/>
    </source>
</evidence>
<feature type="region of interest" description="Disordered" evidence="1">
    <location>
        <begin position="109"/>
        <end position="132"/>
    </location>
</feature>
<dbReference type="EMBL" id="PZQS01000011">
    <property type="protein sequence ID" value="PVD21530.1"/>
    <property type="molecule type" value="Genomic_DNA"/>
</dbReference>
<name>A0A2T7NK27_POMCA</name>
<dbReference type="CDD" id="cd22119">
    <property type="entry name" value="F-box_FBXL6"/>
    <property type="match status" value="1"/>
</dbReference>
<dbReference type="InterPro" id="IPR001810">
    <property type="entry name" value="F-box_dom"/>
</dbReference>
<comment type="caution">
    <text evidence="3">The sequence shown here is derived from an EMBL/GenBank/DDBJ whole genome shotgun (WGS) entry which is preliminary data.</text>
</comment>
<dbReference type="STRING" id="400727.A0A2T7NK27"/>
<dbReference type="Pfam" id="PF12937">
    <property type="entry name" value="F-box-like"/>
    <property type="match status" value="1"/>
</dbReference>
<sequence>MSERYVDHVLTKINRRNRKFGDEWPSSDSEDPDYSPDQSSKNTHDSESGGSTDVEEDKCHSVKVTLKRKRTSTARTSSHMKDLDHGSNTDLHRTAGTLLSHVKNNKCHKKSAKRGKIANPNKTKKSTFSTGCSTHSDNTSSVECPHLPPELWLKVFQSVVRNAGPLPFLCRAAKVCRSWHQLCSHPSLWYIVDLSYGWIKSTDATLLWLSQHRLAHCREISLAGWKKLTNSAFVEFCQNSPDLCSVNLSMCGKLTSLAVTALARNCSHLKDLDLSSVSADAVSAQALKQITEKLGPSLKSLVLSGNCFKGFNSVLNSLMDHCVCLERLDLSNCIFSTGALTLNIERLQTSCPSLQILQLTGCQVWAPQVSQQVQEKAPGFTKLMQLGCSLSANDIFKRLLHNAKQLKTLDVRRSVSILPKTLLECAACDVEELFLSESSIINYPEMLEHLFIKASI</sequence>
<dbReference type="PANTHER" id="PTHR38926:SF5">
    <property type="entry name" value="F-BOX AND LEUCINE-RICH REPEAT PROTEIN 6"/>
    <property type="match status" value="1"/>
</dbReference>
<reference evidence="3 4" key="1">
    <citation type="submission" date="2018-04" db="EMBL/GenBank/DDBJ databases">
        <title>The genome of golden apple snail Pomacea canaliculata provides insight into stress tolerance and invasive adaptation.</title>
        <authorList>
            <person name="Liu C."/>
            <person name="Liu B."/>
            <person name="Ren Y."/>
            <person name="Zhang Y."/>
            <person name="Wang H."/>
            <person name="Li S."/>
            <person name="Jiang F."/>
            <person name="Yin L."/>
            <person name="Zhang G."/>
            <person name="Qian W."/>
            <person name="Fan W."/>
        </authorList>
    </citation>
    <scope>NUCLEOTIDE SEQUENCE [LARGE SCALE GENOMIC DNA]</scope>
    <source>
        <strain evidence="3">SZHN2017</strain>
        <tissue evidence="3">Muscle</tissue>
    </source>
</reference>
<dbReference type="SUPFAM" id="SSF81383">
    <property type="entry name" value="F-box domain"/>
    <property type="match status" value="1"/>
</dbReference>
<evidence type="ECO:0000256" key="1">
    <source>
        <dbReference type="SAM" id="MobiDB-lite"/>
    </source>
</evidence>
<protein>
    <recommendedName>
        <fullName evidence="2">F-box domain-containing protein</fullName>
    </recommendedName>
</protein>
<dbReference type="SUPFAM" id="SSF52047">
    <property type="entry name" value="RNI-like"/>
    <property type="match status" value="1"/>
</dbReference>
<proteinExistence type="predicted"/>
<feature type="domain" description="F-box" evidence="2">
    <location>
        <begin position="145"/>
        <end position="193"/>
    </location>
</feature>
<dbReference type="Gene3D" id="1.20.1280.50">
    <property type="match status" value="1"/>
</dbReference>
<dbReference type="InterPro" id="IPR047922">
    <property type="entry name" value="FBXL6_F-box"/>
</dbReference>
<dbReference type="InterPro" id="IPR032675">
    <property type="entry name" value="LRR_dom_sf"/>
</dbReference>
<feature type="compositionally biased region" description="Basic and acidic residues" evidence="1">
    <location>
        <begin position="1"/>
        <end position="10"/>
    </location>
</feature>
<dbReference type="Gene3D" id="3.80.10.10">
    <property type="entry name" value="Ribonuclease Inhibitor"/>
    <property type="match status" value="1"/>
</dbReference>
<dbReference type="PANTHER" id="PTHR38926">
    <property type="entry name" value="F-BOX DOMAIN CONTAINING PROTEIN, EXPRESSED"/>
    <property type="match status" value="1"/>
</dbReference>
<evidence type="ECO:0000313" key="4">
    <source>
        <dbReference type="Proteomes" id="UP000245119"/>
    </source>
</evidence>
<gene>
    <name evidence="3" type="ORF">C0Q70_17328</name>
</gene>
<dbReference type="Proteomes" id="UP000245119">
    <property type="component" value="Linkage Group LG11"/>
</dbReference>
<dbReference type="GO" id="GO:0019005">
    <property type="term" value="C:SCF ubiquitin ligase complex"/>
    <property type="evidence" value="ECO:0007669"/>
    <property type="project" value="InterPro"/>
</dbReference>
<accession>A0A2T7NK27</accession>
<feature type="region of interest" description="Disordered" evidence="1">
    <location>
        <begin position="1"/>
        <end position="89"/>
    </location>
</feature>
<evidence type="ECO:0000259" key="2">
    <source>
        <dbReference type="Pfam" id="PF12937"/>
    </source>
</evidence>
<keyword evidence="4" id="KW-1185">Reference proteome</keyword>
<dbReference type="InterPro" id="IPR036047">
    <property type="entry name" value="F-box-like_dom_sf"/>
</dbReference>
<organism evidence="3 4">
    <name type="scientific">Pomacea canaliculata</name>
    <name type="common">Golden apple snail</name>
    <dbReference type="NCBI Taxonomy" id="400727"/>
    <lineage>
        <taxon>Eukaryota</taxon>
        <taxon>Metazoa</taxon>
        <taxon>Spiralia</taxon>
        <taxon>Lophotrochozoa</taxon>
        <taxon>Mollusca</taxon>
        <taxon>Gastropoda</taxon>
        <taxon>Caenogastropoda</taxon>
        <taxon>Architaenioglossa</taxon>
        <taxon>Ampullarioidea</taxon>
        <taxon>Ampullariidae</taxon>
        <taxon>Pomacea</taxon>
    </lineage>
</organism>
<dbReference type="AlphaFoldDB" id="A0A2T7NK27"/>
<dbReference type="OrthoDB" id="3134645at2759"/>